<feature type="domain" description="DUF4817" evidence="1">
    <location>
        <begin position="34"/>
        <end position="80"/>
    </location>
</feature>
<evidence type="ECO:0000259" key="1">
    <source>
        <dbReference type="Pfam" id="PF16087"/>
    </source>
</evidence>
<dbReference type="EMBL" id="JAPWTK010000118">
    <property type="protein sequence ID" value="KAJ8949452.1"/>
    <property type="molecule type" value="Genomic_DNA"/>
</dbReference>
<organism evidence="2 3">
    <name type="scientific">Aromia moschata</name>
    <dbReference type="NCBI Taxonomy" id="1265417"/>
    <lineage>
        <taxon>Eukaryota</taxon>
        <taxon>Metazoa</taxon>
        <taxon>Ecdysozoa</taxon>
        <taxon>Arthropoda</taxon>
        <taxon>Hexapoda</taxon>
        <taxon>Insecta</taxon>
        <taxon>Pterygota</taxon>
        <taxon>Neoptera</taxon>
        <taxon>Endopterygota</taxon>
        <taxon>Coleoptera</taxon>
        <taxon>Polyphaga</taxon>
        <taxon>Cucujiformia</taxon>
        <taxon>Chrysomeloidea</taxon>
        <taxon>Cerambycidae</taxon>
        <taxon>Cerambycinae</taxon>
        <taxon>Callichromatini</taxon>
        <taxon>Aromia</taxon>
    </lineage>
</organism>
<proteinExistence type="predicted"/>
<dbReference type="Pfam" id="PF16087">
    <property type="entry name" value="DUF4817"/>
    <property type="match status" value="1"/>
</dbReference>
<dbReference type="PANTHER" id="PTHR47326">
    <property type="entry name" value="TRANSPOSABLE ELEMENT TC3 TRANSPOSASE-LIKE PROTEIN"/>
    <property type="match status" value="1"/>
</dbReference>
<gene>
    <name evidence="2" type="ORF">NQ318_007553</name>
</gene>
<dbReference type="Proteomes" id="UP001162162">
    <property type="component" value="Unassembled WGS sequence"/>
</dbReference>
<reference evidence="2" key="1">
    <citation type="journal article" date="2023" name="Insect Mol. Biol.">
        <title>Genome sequencing provides insights into the evolution of gene families encoding plant cell wall-degrading enzymes in longhorned beetles.</title>
        <authorList>
            <person name="Shin N.R."/>
            <person name="Okamura Y."/>
            <person name="Kirsch R."/>
            <person name="Pauchet Y."/>
        </authorList>
    </citation>
    <scope>NUCLEOTIDE SEQUENCE</scope>
    <source>
        <strain evidence="2">AMC_N1</strain>
    </source>
</reference>
<dbReference type="InterPro" id="IPR032135">
    <property type="entry name" value="DUF4817"/>
</dbReference>
<dbReference type="AlphaFoldDB" id="A0AAV8YEZ9"/>
<dbReference type="PANTHER" id="PTHR47326:SF1">
    <property type="entry name" value="HTH PSQ-TYPE DOMAIN-CONTAINING PROTEIN"/>
    <property type="match status" value="1"/>
</dbReference>
<evidence type="ECO:0000313" key="3">
    <source>
        <dbReference type="Proteomes" id="UP001162162"/>
    </source>
</evidence>
<name>A0AAV8YEZ9_9CUCU</name>
<protein>
    <recommendedName>
        <fullName evidence="1">DUF4817 domain-containing protein</fullName>
    </recommendedName>
</protein>
<keyword evidence="3" id="KW-1185">Reference proteome</keyword>
<sequence length="125" mass="14854">MQDFMRFSDSNVGYRILISDLSEFTKPKMNYLTDMLQVYFECNKSSRQAVQLYRERFPNREIPQHQKFARLETNLRAYGAFKKPPKTIRQFQEEVELNVFFTVQQNPRTSTREIASNIGSSKRTV</sequence>
<evidence type="ECO:0000313" key="2">
    <source>
        <dbReference type="EMBL" id="KAJ8949452.1"/>
    </source>
</evidence>
<comment type="caution">
    <text evidence="2">The sequence shown here is derived from an EMBL/GenBank/DDBJ whole genome shotgun (WGS) entry which is preliminary data.</text>
</comment>
<accession>A0AAV8YEZ9</accession>